<organism evidence="1">
    <name type="scientific">uncultured Caudovirales phage</name>
    <dbReference type="NCBI Taxonomy" id="2100421"/>
    <lineage>
        <taxon>Viruses</taxon>
        <taxon>Duplodnaviria</taxon>
        <taxon>Heunggongvirae</taxon>
        <taxon>Uroviricota</taxon>
        <taxon>Caudoviricetes</taxon>
        <taxon>Peduoviridae</taxon>
        <taxon>Maltschvirus</taxon>
        <taxon>Maltschvirus maltsch</taxon>
    </lineage>
</organism>
<accession>A0A6J5N6X0</accession>
<gene>
    <name evidence="1" type="ORF">UFOVP620_51</name>
</gene>
<name>A0A6J5N6X0_9CAUD</name>
<proteinExistence type="predicted"/>
<reference evidence="1" key="1">
    <citation type="submission" date="2020-04" db="EMBL/GenBank/DDBJ databases">
        <authorList>
            <person name="Chiriac C."/>
            <person name="Salcher M."/>
            <person name="Ghai R."/>
            <person name="Kavagutti S V."/>
        </authorList>
    </citation>
    <scope>NUCLEOTIDE SEQUENCE</scope>
</reference>
<protein>
    <submittedName>
        <fullName evidence="1">Uncharacterized protein</fullName>
    </submittedName>
</protein>
<dbReference type="EMBL" id="LR796576">
    <property type="protein sequence ID" value="CAB4153126.1"/>
    <property type="molecule type" value="Genomic_DNA"/>
</dbReference>
<sequence>MARDIVTSENRADYMAEKLGLKERVKKMDDEQSERAKKHPKFAILKTKLGTRGAIDAILKELNDAQ</sequence>
<evidence type="ECO:0000313" key="1">
    <source>
        <dbReference type="EMBL" id="CAB4153126.1"/>
    </source>
</evidence>